<comment type="caution">
    <text evidence="3">The sequence shown here is derived from an EMBL/GenBank/DDBJ whole genome shotgun (WGS) entry which is preliminary data.</text>
</comment>
<reference evidence="3 4" key="1">
    <citation type="submission" date="2014-05" db="EMBL/GenBank/DDBJ databases">
        <title>Whole genome shotgun sequence of Rhizobium rhizogenes NBRC 13257.</title>
        <authorList>
            <person name="Katano-Makiyama Y."/>
            <person name="Hosoyama A."/>
            <person name="Hashimoto M."/>
            <person name="Hosoyama Y."/>
            <person name="Noguchi M."/>
            <person name="Tsuchikane K."/>
            <person name="Kimura A."/>
            <person name="Ohji S."/>
            <person name="Ichikawa N."/>
            <person name="Yamazoe A."/>
            <person name="Fujita N."/>
        </authorList>
    </citation>
    <scope>NUCLEOTIDE SEQUENCE [LARGE SCALE GENOMIC DNA]</scope>
    <source>
        <strain evidence="3 4">NBRC 13257</strain>
    </source>
</reference>
<evidence type="ECO:0000313" key="4">
    <source>
        <dbReference type="Proteomes" id="UP000026941"/>
    </source>
</evidence>
<evidence type="ECO:0000313" key="3">
    <source>
        <dbReference type="EMBL" id="GAJ90777.1"/>
    </source>
</evidence>
<sequence>MSGMSEADREPQLGLPVTDLGKGTATENGVGPRRKIVILTSHVFLRGYRKASVHFVASRWAEQGHDVHFLTIGHSWLTLLKDRPRFRALSERQANRFETVAPNLRAGAHLPPLHAFSSGNRILNTANEMLFRLYGNYLPRFARSALAVADLVVVESGSALAFFDYAKRLNPKARTLYFCRDLLRSVGAAPVLQDIQAAAIGRFDTVCVPSERLGVLLPAGGRVRVIPQGVDAALFDREQTSPYVPGSRNAVSIGNMLFDEVTVAAMAAAAPDINFHIFGAHWRGSAPSNVTVYGERAFESIVPFLQHADFGIAPYRLTRDEVYLAESSLKLAQYSYCGLPILLPDLIPFTRANAVAYRLDGETAWREKIDMALAMQRSPAFSEGILTWDDVARQTLDAAFETK</sequence>
<evidence type="ECO:0000256" key="1">
    <source>
        <dbReference type="SAM" id="MobiDB-lite"/>
    </source>
</evidence>
<feature type="compositionally biased region" description="Basic and acidic residues" evidence="1">
    <location>
        <begin position="1"/>
        <end position="11"/>
    </location>
</feature>
<name>A0AA87U1Y8_RHIRH</name>
<dbReference type="AlphaFoldDB" id="A0AA87U1Y8"/>
<accession>A0AA87U1Y8</accession>
<protein>
    <recommendedName>
        <fullName evidence="2">Glucuronosyltransferase GumK N-terminal domain-containing protein</fullName>
    </recommendedName>
</protein>
<dbReference type="EMBL" id="BAYX01000001">
    <property type="protein sequence ID" value="GAJ90777.1"/>
    <property type="molecule type" value="Genomic_DNA"/>
</dbReference>
<organism evidence="3 4">
    <name type="scientific">Rhizobium rhizogenes NBRC 13257</name>
    <dbReference type="NCBI Taxonomy" id="1220581"/>
    <lineage>
        <taxon>Bacteria</taxon>
        <taxon>Pseudomonadati</taxon>
        <taxon>Pseudomonadota</taxon>
        <taxon>Alphaproteobacteria</taxon>
        <taxon>Hyphomicrobiales</taxon>
        <taxon>Rhizobiaceae</taxon>
        <taxon>Rhizobium/Agrobacterium group</taxon>
        <taxon>Rhizobium</taxon>
    </lineage>
</organism>
<dbReference type="Proteomes" id="UP000026941">
    <property type="component" value="Unassembled WGS sequence"/>
</dbReference>
<evidence type="ECO:0000259" key="2">
    <source>
        <dbReference type="Pfam" id="PF22059"/>
    </source>
</evidence>
<feature type="domain" description="Glucuronosyltransferase GumK N-terminal" evidence="2">
    <location>
        <begin position="38"/>
        <end position="209"/>
    </location>
</feature>
<dbReference type="Pfam" id="PF22059">
    <property type="entry name" value="GumK_N"/>
    <property type="match status" value="1"/>
</dbReference>
<gene>
    <name evidence="3" type="ORF">RRH01S_01_02430</name>
</gene>
<dbReference type="SUPFAM" id="SSF53756">
    <property type="entry name" value="UDP-Glycosyltransferase/glycogen phosphorylase"/>
    <property type="match status" value="1"/>
</dbReference>
<dbReference type="Gene3D" id="3.40.50.11010">
    <property type="match status" value="1"/>
</dbReference>
<dbReference type="InterPro" id="IPR054299">
    <property type="entry name" value="GumK_N"/>
</dbReference>
<feature type="region of interest" description="Disordered" evidence="1">
    <location>
        <begin position="1"/>
        <end position="27"/>
    </location>
</feature>
<dbReference type="Gene3D" id="3.40.50.2000">
    <property type="entry name" value="Glycogen Phosphorylase B"/>
    <property type="match status" value="1"/>
</dbReference>
<proteinExistence type="predicted"/>